<dbReference type="PANTHER" id="PTHR10566:SF113">
    <property type="entry name" value="PROTEIN ACTIVITY OF BC1 COMPLEX KINASE 7, CHLOROPLASTIC"/>
    <property type="match status" value="1"/>
</dbReference>
<feature type="transmembrane region" description="Helical" evidence="2">
    <location>
        <begin position="534"/>
        <end position="556"/>
    </location>
</feature>
<feature type="transmembrane region" description="Helical" evidence="2">
    <location>
        <begin position="508"/>
        <end position="528"/>
    </location>
</feature>
<name>A0A1Z5HWH8_9FIRM</name>
<dbReference type="Gene3D" id="1.10.510.10">
    <property type="entry name" value="Transferase(Phosphotransferase) domain 1"/>
    <property type="match status" value="1"/>
</dbReference>
<evidence type="ECO:0000313" key="4">
    <source>
        <dbReference type="EMBL" id="GAW93768.1"/>
    </source>
</evidence>
<keyword evidence="2" id="KW-0472">Membrane</keyword>
<reference evidence="5" key="1">
    <citation type="journal article" date="2017" name="Appl. Environ. Microbiol.">
        <title>Genomic analysis of Calderihabitans maritimus KKC1, a thermophilic hydrogenogenic carboxydotrophic bacterium isolated from marine sediment.</title>
        <authorList>
            <person name="Omae K."/>
            <person name="Yoneda Y."/>
            <person name="Fukuyama Y."/>
            <person name="Yoshida T."/>
            <person name="Sako Y."/>
        </authorList>
    </citation>
    <scope>NUCLEOTIDE SEQUENCE [LARGE SCALE GENOMIC DNA]</scope>
    <source>
        <strain evidence="5">KKC1</strain>
    </source>
</reference>
<evidence type="ECO:0000256" key="2">
    <source>
        <dbReference type="SAM" id="Phobius"/>
    </source>
</evidence>
<dbReference type="EMBL" id="BDGJ01000168">
    <property type="protein sequence ID" value="GAW93768.1"/>
    <property type="molecule type" value="Genomic_DNA"/>
</dbReference>
<dbReference type="CDD" id="cd05121">
    <property type="entry name" value="ABC1_ADCK3-like"/>
    <property type="match status" value="1"/>
</dbReference>
<dbReference type="Pfam" id="PF03109">
    <property type="entry name" value="ABC1"/>
    <property type="match status" value="1"/>
</dbReference>
<keyword evidence="2" id="KW-0812">Transmembrane</keyword>
<dbReference type="Proteomes" id="UP000197032">
    <property type="component" value="Unassembled WGS sequence"/>
</dbReference>
<dbReference type="InterPro" id="IPR011009">
    <property type="entry name" value="Kinase-like_dom_sf"/>
</dbReference>
<dbReference type="OrthoDB" id="9795390at2"/>
<sequence length="565" mass="63978">MIRQIYRKYQNRERYKEIIRILARHGFHYLLQGRRFDQYFYWITKVLPAAAKPLEATGLSTPVSLPARVRLLFEDLGPTFIKLGQLLSTRPDLVPQEYASEFGKLQDHVEKFGPTEVKEQFLDEFGVVPEELFARFDYIPLASASIAQAYQACLPNGQKVVVKVQRPGLKHLIEKDLAIMRDWADTVERSIVGKVCNVHEVIEVFSRQIRRELDFTVEGLNTEAFRALLAHHPRVEVPKIYWDYSSKEILTMDFMEGKKADMIEKSCRGTPLGRAYARSLLEAILIPMFNRGIFHGDPHPGNVLFQDDGSVVLLDFGIVGRLDDDFRYYSAQLMLALSEKNVAETVEITTKIGIVTREINYQYLYEDLAHLMDRATGIHLPGIDFSQLIRGMIEISLNHGIKMPGSFFTLGKALIAAEGLAKRLDPEINLVEVARPIALAYLRGQLQPCFNSDTFYQRTSATLKTLSELPRDIAKTIQNLANGDLTTIFVHRGLESLYDMLDIFSTRLAVSLLVVAMMIGSALVIHAGKGPFLFNYPAIGLLGFLTSAMMGIWMIFGMLRHGKLK</sequence>
<proteinExistence type="inferred from homology"/>
<dbReference type="PANTHER" id="PTHR10566">
    <property type="entry name" value="CHAPERONE-ACTIVITY OF BC1 COMPLEX CABC1 -RELATED"/>
    <property type="match status" value="1"/>
</dbReference>
<dbReference type="SUPFAM" id="SSF56112">
    <property type="entry name" value="Protein kinase-like (PK-like)"/>
    <property type="match status" value="1"/>
</dbReference>
<comment type="caution">
    <text evidence="4">The sequence shown here is derived from an EMBL/GenBank/DDBJ whole genome shotgun (WGS) entry which is preliminary data.</text>
</comment>
<comment type="similarity">
    <text evidence="1">Belongs to the protein kinase superfamily. ADCK protein kinase family.</text>
</comment>
<gene>
    <name evidence="4" type="ORF">KKC1_28950</name>
</gene>
<feature type="domain" description="ABC1 atypical kinase-like" evidence="3">
    <location>
        <begin position="104"/>
        <end position="347"/>
    </location>
</feature>
<dbReference type="RefSeq" id="WP_088554838.1">
    <property type="nucleotide sequence ID" value="NZ_BDGJ01000168.1"/>
</dbReference>
<keyword evidence="2" id="KW-1133">Transmembrane helix</keyword>
<organism evidence="4 5">
    <name type="scientific">Calderihabitans maritimus</name>
    <dbReference type="NCBI Taxonomy" id="1246530"/>
    <lineage>
        <taxon>Bacteria</taxon>
        <taxon>Bacillati</taxon>
        <taxon>Bacillota</taxon>
        <taxon>Clostridia</taxon>
        <taxon>Neomoorellales</taxon>
        <taxon>Calderihabitantaceae</taxon>
        <taxon>Calderihabitans</taxon>
    </lineage>
</organism>
<evidence type="ECO:0000313" key="5">
    <source>
        <dbReference type="Proteomes" id="UP000197032"/>
    </source>
</evidence>
<accession>A0A1Z5HWH8</accession>
<evidence type="ECO:0000256" key="1">
    <source>
        <dbReference type="ARBA" id="ARBA00009670"/>
    </source>
</evidence>
<dbReference type="AlphaFoldDB" id="A0A1Z5HWH8"/>
<keyword evidence="5" id="KW-1185">Reference proteome</keyword>
<evidence type="ECO:0000259" key="3">
    <source>
        <dbReference type="Pfam" id="PF03109"/>
    </source>
</evidence>
<dbReference type="InterPro" id="IPR004147">
    <property type="entry name" value="ABC1_dom"/>
</dbReference>
<protein>
    <submittedName>
        <fullName evidence="4">ABC transporter</fullName>
    </submittedName>
</protein>
<dbReference type="InterPro" id="IPR050154">
    <property type="entry name" value="UbiB_kinase"/>
</dbReference>